<evidence type="ECO:0000313" key="2">
    <source>
        <dbReference type="EMBL" id="PJE76734.1"/>
    </source>
</evidence>
<dbReference type="PANTHER" id="PTHR33969">
    <property type="entry name" value="SEGREGATION AND CONDENSATION PROTEIN A"/>
    <property type="match status" value="1"/>
</dbReference>
<protein>
    <recommendedName>
        <fullName evidence="1">Segregation and condensation protein A</fullName>
    </recommendedName>
</protein>
<organism evidence="2 3">
    <name type="scientific">Candidatus Uhrbacteria bacterium CG10_big_fil_rev_8_21_14_0_10_48_16</name>
    <dbReference type="NCBI Taxonomy" id="1975038"/>
    <lineage>
        <taxon>Bacteria</taxon>
        <taxon>Candidatus Uhriibacteriota</taxon>
    </lineage>
</organism>
<evidence type="ECO:0000256" key="1">
    <source>
        <dbReference type="ARBA" id="ARBA00044777"/>
    </source>
</evidence>
<dbReference type="Gene3D" id="1.10.10.580">
    <property type="entry name" value="Structural maintenance of chromosome 1. Chain E"/>
    <property type="match status" value="1"/>
</dbReference>
<dbReference type="InterPro" id="IPR023093">
    <property type="entry name" value="ScpA-like_C"/>
</dbReference>
<accession>A0A2M8LH06</accession>
<dbReference type="Proteomes" id="UP000231436">
    <property type="component" value="Unassembled WGS sequence"/>
</dbReference>
<dbReference type="InterPro" id="IPR003768">
    <property type="entry name" value="ScpA"/>
</dbReference>
<dbReference type="Pfam" id="PF02616">
    <property type="entry name" value="SMC_ScpA"/>
    <property type="match status" value="1"/>
</dbReference>
<dbReference type="EMBL" id="PFEU01000015">
    <property type="protein sequence ID" value="PJE76734.1"/>
    <property type="molecule type" value="Genomic_DNA"/>
</dbReference>
<sequence>MAFEVRSEQFDGPLHVLLELIQEEELPITEVSLASVTEGYLHYMDTHEVPLAELADFLVVATKLLLIKSQAILPVKVEMEQEDPSTLALQLRLYKEFVDASKLIEERFDHLNQSFERVQADVVKMEKGEVVTNVIPTDLAQAFTGLLKRLEPFFKLQTAAMERVVSVKERLREIHDAILSRTKMTFRQIASGGKSKVDVVVSFLALLELVKQRAVSVMQSGVFDEIEIKRVD</sequence>
<evidence type="ECO:0000313" key="3">
    <source>
        <dbReference type="Proteomes" id="UP000231436"/>
    </source>
</evidence>
<dbReference type="Gene3D" id="6.10.250.2410">
    <property type="match status" value="1"/>
</dbReference>
<reference evidence="3" key="1">
    <citation type="submission" date="2017-09" db="EMBL/GenBank/DDBJ databases">
        <title>Depth-based differentiation of microbial function through sediment-hosted aquifers and enrichment of novel symbionts in the deep terrestrial subsurface.</title>
        <authorList>
            <person name="Probst A.J."/>
            <person name="Ladd B."/>
            <person name="Jarett J.K."/>
            <person name="Geller-Mcgrath D.E."/>
            <person name="Sieber C.M.K."/>
            <person name="Emerson J.B."/>
            <person name="Anantharaman K."/>
            <person name="Thomas B.C."/>
            <person name="Malmstrom R."/>
            <person name="Stieglmeier M."/>
            <person name="Klingl A."/>
            <person name="Woyke T."/>
            <person name="Ryan C.M."/>
            <person name="Banfield J.F."/>
        </authorList>
    </citation>
    <scope>NUCLEOTIDE SEQUENCE [LARGE SCALE GENOMIC DNA]</scope>
</reference>
<name>A0A2M8LH06_9BACT</name>
<dbReference type="PANTHER" id="PTHR33969:SF2">
    <property type="entry name" value="SEGREGATION AND CONDENSATION PROTEIN A"/>
    <property type="match status" value="1"/>
</dbReference>
<comment type="caution">
    <text evidence="2">The sequence shown here is derived from an EMBL/GenBank/DDBJ whole genome shotgun (WGS) entry which is preliminary data.</text>
</comment>
<gene>
    <name evidence="2" type="ORF">COV05_03145</name>
</gene>
<dbReference type="AlphaFoldDB" id="A0A2M8LH06"/>
<proteinExistence type="predicted"/>